<feature type="compositionally biased region" description="Pro residues" evidence="7">
    <location>
        <begin position="1"/>
        <end position="10"/>
    </location>
</feature>
<evidence type="ECO:0000256" key="7">
    <source>
        <dbReference type="SAM" id="MobiDB-lite"/>
    </source>
</evidence>
<keyword evidence="3 5" id="KW-1133">Transmembrane helix</keyword>
<feature type="region of interest" description="Disordered" evidence="7">
    <location>
        <begin position="1"/>
        <end position="26"/>
    </location>
</feature>
<dbReference type="GO" id="GO:0006817">
    <property type="term" value="P:phosphate ion transport"/>
    <property type="evidence" value="ECO:0007669"/>
    <property type="project" value="UniProtKB-KW"/>
</dbReference>
<evidence type="ECO:0000256" key="5">
    <source>
        <dbReference type="RuleBase" id="RU363032"/>
    </source>
</evidence>
<dbReference type="GO" id="GO:0005315">
    <property type="term" value="F:phosphate transmembrane transporter activity"/>
    <property type="evidence" value="ECO:0007669"/>
    <property type="project" value="InterPro"/>
</dbReference>
<dbReference type="Pfam" id="PF00528">
    <property type="entry name" value="BPD_transp_1"/>
    <property type="match status" value="1"/>
</dbReference>
<comment type="function">
    <text evidence="6">Part of the binding-protein-dependent transport system for phosphate; probably responsible for the translocation of the substrate across the membrane.</text>
</comment>
<dbReference type="PROSITE" id="PS50928">
    <property type="entry name" value="ABC_TM1"/>
    <property type="match status" value="1"/>
</dbReference>
<feature type="transmembrane region" description="Helical" evidence="5">
    <location>
        <begin position="139"/>
        <end position="158"/>
    </location>
</feature>
<gene>
    <name evidence="9" type="ORF">GGP71_001561</name>
</gene>
<name>A0A9X2TBP4_9BACT</name>
<reference evidence="9" key="1">
    <citation type="submission" date="2022-08" db="EMBL/GenBank/DDBJ databases">
        <title>Genomic Encyclopedia of Type Strains, Phase V (KMG-V): Genome sequencing to study the core and pangenomes of soil and plant-associated prokaryotes.</title>
        <authorList>
            <person name="Whitman W."/>
        </authorList>
    </citation>
    <scope>NUCLEOTIDE SEQUENCE</scope>
    <source>
        <strain evidence="9">0</strain>
    </source>
</reference>
<keyword evidence="6" id="KW-1003">Cell membrane</keyword>
<comment type="similarity">
    <text evidence="6">Belongs to the binding-protein-dependent transport system permease family. CysTW subfamily.</text>
</comment>
<comment type="caution">
    <text evidence="6">Lacks conserved residue(s) required for the propagation of feature annotation.</text>
</comment>
<feature type="domain" description="ABC transmembrane type-1" evidence="8">
    <location>
        <begin position="98"/>
        <end position="310"/>
    </location>
</feature>
<evidence type="ECO:0000259" key="8">
    <source>
        <dbReference type="PROSITE" id="PS50928"/>
    </source>
</evidence>
<evidence type="ECO:0000256" key="4">
    <source>
        <dbReference type="ARBA" id="ARBA00023136"/>
    </source>
</evidence>
<sequence>MSTPPSPPSKPADDETTTADRPAQDLRRQVYDSPKEKLIEYALGACALVSILTTLGIAAVLVIESIPFFQTVALTEFFGTAQWTPQFSEKHFGIWALLAGTLLVTVISAVVALPVGLASAIFISEYASKWVRKVLKPSLELLAGVPTVVYGYFALTFVTPLLQTVVPGLGVYNALSAGIVVGIMIIPMVASLSEDALQAVPDSLSQAAYALGATKYETVVRVNVPAAFSGIMASFILAVSRAIGETMIVTLAAGATPKATLDPTQSIQTMTAFIVQVSKGDTPQGTIVYQSIFAVGLVLFLITLALNIFANRITLHYQEEY</sequence>
<evidence type="ECO:0000256" key="3">
    <source>
        <dbReference type="ARBA" id="ARBA00022989"/>
    </source>
</evidence>
<keyword evidence="5" id="KW-0813">Transport</keyword>
<keyword evidence="2 5" id="KW-0812">Transmembrane</keyword>
<accession>A0A9X2TBP4</accession>
<evidence type="ECO:0000313" key="10">
    <source>
        <dbReference type="Proteomes" id="UP001155027"/>
    </source>
</evidence>
<evidence type="ECO:0000256" key="6">
    <source>
        <dbReference type="RuleBase" id="RU363054"/>
    </source>
</evidence>
<dbReference type="CDD" id="cd06261">
    <property type="entry name" value="TM_PBP2"/>
    <property type="match status" value="1"/>
</dbReference>
<organism evidence="9 10">
    <name type="scientific">Salinibacter ruber</name>
    <dbReference type="NCBI Taxonomy" id="146919"/>
    <lineage>
        <taxon>Bacteria</taxon>
        <taxon>Pseudomonadati</taxon>
        <taxon>Rhodothermota</taxon>
        <taxon>Rhodothermia</taxon>
        <taxon>Rhodothermales</taxon>
        <taxon>Salinibacteraceae</taxon>
        <taxon>Salinibacter</taxon>
    </lineage>
</organism>
<dbReference type="GO" id="GO:0005886">
    <property type="term" value="C:plasma membrane"/>
    <property type="evidence" value="ECO:0007669"/>
    <property type="project" value="UniProtKB-SubCell"/>
</dbReference>
<dbReference type="InterPro" id="IPR035906">
    <property type="entry name" value="MetI-like_sf"/>
</dbReference>
<proteinExistence type="inferred from homology"/>
<dbReference type="AlphaFoldDB" id="A0A9X2TBP4"/>
<comment type="subcellular location">
    <subcellularLocation>
        <location evidence="1 5">Cell membrane</location>
        <topology evidence="1 5">Multi-pass membrane protein</topology>
    </subcellularLocation>
</comment>
<dbReference type="PANTHER" id="PTHR42727">
    <property type="entry name" value="PHOSPHATE TRANSPORT SYSTEM PERMEASE PROTEIN"/>
    <property type="match status" value="1"/>
</dbReference>
<dbReference type="NCBIfam" id="TIGR02138">
    <property type="entry name" value="phosphate_pstC"/>
    <property type="match status" value="1"/>
</dbReference>
<keyword evidence="4 5" id="KW-0472">Membrane</keyword>
<evidence type="ECO:0000313" key="9">
    <source>
        <dbReference type="EMBL" id="MCS3677638.1"/>
    </source>
</evidence>
<dbReference type="InterPro" id="IPR000515">
    <property type="entry name" value="MetI-like"/>
</dbReference>
<feature type="transmembrane region" description="Helical" evidence="5">
    <location>
        <begin position="170"/>
        <end position="190"/>
    </location>
</feature>
<keyword evidence="6" id="KW-0592">Phosphate transport</keyword>
<comment type="caution">
    <text evidence="9">The sequence shown here is derived from an EMBL/GenBank/DDBJ whole genome shotgun (WGS) entry which is preliminary data.</text>
</comment>
<evidence type="ECO:0000256" key="1">
    <source>
        <dbReference type="ARBA" id="ARBA00004651"/>
    </source>
</evidence>
<dbReference type="EMBL" id="JANUAU010000004">
    <property type="protein sequence ID" value="MCS3677638.1"/>
    <property type="molecule type" value="Genomic_DNA"/>
</dbReference>
<feature type="transmembrane region" description="Helical" evidence="5">
    <location>
        <begin position="287"/>
        <end position="309"/>
    </location>
</feature>
<feature type="transmembrane region" description="Helical" evidence="5">
    <location>
        <begin position="38"/>
        <end position="63"/>
    </location>
</feature>
<dbReference type="InterPro" id="IPR011864">
    <property type="entry name" value="Phosphate_PstC"/>
</dbReference>
<dbReference type="Proteomes" id="UP001155027">
    <property type="component" value="Unassembled WGS sequence"/>
</dbReference>
<dbReference type="Gene3D" id="1.10.3720.10">
    <property type="entry name" value="MetI-like"/>
    <property type="match status" value="1"/>
</dbReference>
<dbReference type="RefSeq" id="WP_208423606.1">
    <property type="nucleotide sequence ID" value="NZ_JANUAR010000001.1"/>
</dbReference>
<evidence type="ECO:0000256" key="2">
    <source>
        <dbReference type="ARBA" id="ARBA00022692"/>
    </source>
</evidence>
<dbReference type="PANTHER" id="PTHR42727:SF1">
    <property type="entry name" value="PHOSPHATE TRANSPORT SYSTEM PERMEASE"/>
    <property type="match status" value="1"/>
</dbReference>
<dbReference type="SUPFAM" id="SSF161098">
    <property type="entry name" value="MetI-like"/>
    <property type="match status" value="1"/>
</dbReference>
<protein>
    <recommendedName>
        <fullName evidence="6">Phosphate transport system permease protein</fullName>
    </recommendedName>
</protein>
<feature type="transmembrane region" description="Helical" evidence="5">
    <location>
        <begin position="94"/>
        <end position="127"/>
    </location>
</feature>